<accession>A0A2T5VIE7</accession>
<gene>
    <name evidence="1" type="ORF">C8N35_1011578</name>
</gene>
<proteinExistence type="predicted"/>
<comment type="caution">
    <text evidence="1">The sequence shown here is derived from an EMBL/GenBank/DDBJ whole genome shotgun (WGS) entry which is preliminary data.</text>
</comment>
<sequence length="105" mass="11031">MRKFWILLAMATVAVVYFAVAPGGPLSVEPHASIADSTADTQTALRETASLPLERVASGEQTVAVDIETAMNDASTTRGSDPIIGETLDRMLGLIDLGKGKRADS</sequence>
<dbReference type="AlphaFoldDB" id="A0A2T5VIE7"/>
<keyword evidence="2" id="KW-1185">Reference proteome</keyword>
<evidence type="ECO:0000313" key="2">
    <source>
        <dbReference type="Proteomes" id="UP000244081"/>
    </source>
</evidence>
<dbReference type="RefSeq" id="WP_107988940.1">
    <property type="nucleotide sequence ID" value="NZ_QAYG01000001.1"/>
</dbReference>
<dbReference type="Proteomes" id="UP000244081">
    <property type="component" value="Unassembled WGS sequence"/>
</dbReference>
<reference evidence="1 2" key="1">
    <citation type="submission" date="2018-04" db="EMBL/GenBank/DDBJ databases">
        <title>Genomic Encyclopedia of Archaeal and Bacterial Type Strains, Phase II (KMG-II): from individual species to whole genera.</title>
        <authorList>
            <person name="Goeker M."/>
        </authorList>
    </citation>
    <scope>NUCLEOTIDE SEQUENCE [LARGE SCALE GENOMIC DNA]</scope>
    <source>
        <strain evidence="1 2">DSM 23382</strain>
    </source>
</reference>
<dbReference type="EMBL" id="QAYG01000001">
    <property type="protein sequence ID" value="PTW63524.1"/>
    <property type="molecule type" value="Genomic_DNA"/>
</dbReference>
<protein>
    <submittedName>
        <fullName evidence="1">Uncharacterized protein</fullName>
    </submittedName>
</protein>
<organism evidence="1 2">
    <name type="scientific">Breoghania corrubedonensis</name>
    <dbReference type="NCBI Taxonomy" id="665038"/>
    <lineage>
        <taxon>Bacteria</taxon>
        <taxon>Pseudomonadati</taxon>
        <taxon>Pseudomonadota</taxon>
        <taxon>Alphaproteobacteria</taxon>
        <taxon>Hyphomicrobiales</taxon>
        <taxon>Stappiaceae</taxon>
        <taxon>Breoghania</taxon>
    </lineage>
</organism>
<name>A0A2T5VIE7_9HYPH</name>
<evidence type="ECO:0000313" key="1">
    <source>
        <dbReference type="EMBL" id="PTW63524.1"/>
    </source>
</evidence>